<feature type="domain" description="CAAX prenyl protease 2/Lysostaphin resistance protein A-like" evidence="2">
    <location>
        <begin position="130"/>
        <end position="235"/>
    </location>
</feature>
<keyword evidence="3" id="KW-0645">Protease</keyword>
<feature type="transmembrane region" description="Helical" evidence="1">
    <location>
        <begin position="85"/>
        <end position="111"/>
    </location>
</feature>
<dbReference type="RefSeq" id="WP_148858267.1">
    <property type="nucleotide sequence ID" value="NZ_PHNJ01000005.1"/>
</dbReference>
<keyword evidence="1" id="KW-0812">Transmembrane</keyword>
<feature type="transmembrane region" description="Helical" evidence="1">
    <location>
        <begin position="249"/>
        <end position="266"/>
    </location>
</feature>
<dbReference type="InterPro" id="IPR042150">
    <property type="entry name" value="MmRce1-like"/>
</dbReference>
<evidence type="ECO:0000259" key="2">
    <source>
        <dbReference type="Pfam" id="PF02517"/>
    </source>
</evidence>
<sequence length="281" mass="30928">MERRLGRRNRDLWGYLLFSHGWSWFFWGIVVATGWEAFSYPGVVFLVLGGTGPMLGGIVMSWAVGGRAGLRDLGRRLVDPRLVPARWWAVTVLFVPALTAVAAGLVVGLGLSSQPADLEGARELLASPESLLAFAAFVLVLGPLPEEIGWRGFLLDRCQRRWNATVASLLVGLAWLTWHAPLFAMVGYFAAAGGPPEPVRFAVGIVIASVFYTWIYNNASRSVLAAIVFHFTQNFTGQFFDLAPETRTVQSFLFVVVAVVVVARWGPTHLRRDGTRPEPPY</sequence>
<proteinExistence type="predicted"/>
<feature type="transmembrane region" description="Helical" evidence="1">
    <location>
        <begin position="162"/>
        <end position="178"/>
    </location>
</feature>
<feature type="transmembrane region" description="Helical" evidence="1">
    <location>
        <begin position="198"/>
        <end position="216"/>
    </location>
</feature>
<dbReference type="Pfam" id="PF02517">
    <property type="entry name" value="Rce1-like"/>
    <property type="match status" value="1"/>
</dbReference>
<keyword evidence="3" id="KW-0482">Metalloprotease</keyword>
<feature type="transmembrane region" description="Helical" evidence="1">
    <location>
        <begin position="131"/>
        <end position="150"/>
    </location>
</feature>
<gene>
    <name evidence="3" type="ORF">CV102_12225</name>
</gene>
<protein>
    <submittedName>
        <fullName evidence="3">CPBP family intramembrane metalloprotease</fullName>
    </submittedName>
</protein>
<dbReference type="AlphaFoldDB" id="A0A8J8TSA1"/>
<keyword evidence="4" id="KW-1185">Reference proteome</keyword>
<evidence type="ECO:0000313" key="3">
    <source>
        <dbReference type="EMBL" id="TYL38559.1"/>
    </source>
</evidence>
<dbReference type="GO" id="GO:0004175">
    <property type="term" value="F:endopeptidase activity"/>
    <property type="evidence" value="ECO:0007669"/>
    <property type="project" value="UniProtKB-ARBA"/>
</dbReference>
<dbReference type="Proteomes" id="UP000766904">
    <property type="component" value="Unassembled WGS sequence"/>
</dbReference>
<name>A0A8J8TSA1_9EURY</name>
<feature type="transmembrane region" description="Helical" evidence="1">
    <location>
        <begin position="38"/>
        <end position="64"/>
    </location>
</feature>
<accession>A0A8J8TSA1</accession>
<organism evidence="3 4">
    <name type="scientific">Natronococcus pandeyae</name>
    <dbReference type="NCBI Taxonomy" id="2055836"/>
    <lineage>
        <taxon>Archaea</taxon>
        <taxon>Methanobacteriati</taxon>
        <taxon>Methanobacteriota</taxon>
        <taxon>Stenosarchaea group</taxon>
        <taxon>Halobacteria</taxon>
        <taxon>Halobacteriales</taxon>
        <taxon>Natrialbaceae</taxon>
        <taxon>Natronococcus</taxon>
    </lineage>
</organism>
<dbReference type="PANTHER" id="PTHR35797">
    <property type="entry name" value="PROTEASE-RELATED"/>
    <property type="match status" value="1"/>
</dbReference>
<evidence type="ECO:0000313" key="4">
    <source>
        <dbReference type="Proteomes" id="UP000766904"/>
    </source>
</evidence>
<dbReference type="GO" id="GO:0080120">
    <property type="term" value="P:CAAX-box protein maturation"/>
    <property type="evidence" value="ECO:0007669"/>
    <property type="project" value="UniProtKB-ARBA"/>
</dbReference>
<reference evidence="3" key="1">
    <citation type="submission" date="2017-11" db="EMBL/GenBank/DDBJ databases">
        <authorList>
            <person name="Kajale S.C."/>
            <person name="Sharma A."/>
        </authorList>
    </citation>
    <scope>NUCLEOTIDE SEQUENCE</scope>
    <source>
        <strain evidence="3">LS1_42</strain>
    </source>
</reference>
<dbReference type="GO" id="GO:0008237">
    <property type="term" value="F:metallopeptidase activity"/>
    <property type="evidence" value="ECO:0007669"/>
    <property type="project" value="UniProtKB-KW"/>
</dbReference>
<feature type="transmembrane region" description="Helical" evidence="1">
    <location>
        <begin position="223"/>
        <end position="243"/>
    </location>
</feature>
<keyword evidence="1" id="KW-1133">Transmembrane helix</keyword>
<dbReference type="PANTHER" id="PTHR35797:SF1">
    <property type="entry name" value="PROTEASE"/>
    <property type="match status" value="1"/>
</dbReference>
<evidence type="ECO:0000256" key="1">
    <source>
        <dbReference type="SAM" id="Phobius"/>
    </source>
</evidence>
<keyword evidence="1" id="KW-0472">Membrane</keyword>
<keyword evidence="3" id="KW-0378">Hydrolase</keyword>
<dbReference type="InterPro" id="IPR003675">
    <property type="entry name" value="Rce1/LyrA-like_dom"/>
</dbReference>
<comment type="caution">
    <text evidence="3">The sequence shown here is derived from an EMBL/GenBank/DDBJ whole genome shotgun (WGS) entry which is preliminary data.</text>
</comment>
<dbReference type="EMBL" id="PHNJ01000005">
    <property type="protein sequence ID" value="TYL38559.1"/>
    <property type="molecule type" value="Genomic_DNA"/>
</dbReference>
<dbReference type="OrthoDB" id="28575at2157"/>
<feature type="transmembrane region" description="Helical" evidence="1">
    <location>
        <begin position="12"/>
        <end position="32"/>
    </location>
</feature>